<evidence type="ECO:0000256" key="2">
    <source>
        <dbReference type="ARBA" id="ARBA00022692"/>
    </source>
</evidence>
<dbReference type="GO" id="GO:0098046">
    <property type="term" value="C:type V protein secretion system complex"/>
    <property type="evidence" value="ECO:0007669"/>
    <property type="project" value="TreeGrafter"/>
</dbReference>
<evidence type="ECO:0000313" key="6">
    <source>
        <dbReference type="EMBL" id="SMF62094.1"/>
    </source>
</evidence>
<dbReference type="Pfam" id="PF08479">
    <property type="entry name" value="POTRA_2"/>
    <property type="match status" value="1"/>
</dbReference>
<dbReference type="PANTHER" id="PTHR34597:SF6">
    <property type="entry name" value="BLR6126 PROTEIN"/>
    <property type="match status" value="1"/>
</dbReference>
<dbReference type="InterPro" id="IPR036709">
    <property type="entry name" value="Autotransporte_beta_dom_sf"/>
</dbReference>
<keyword evidence="7" id="KW-1185">Reference proteome</keyword>
<dbReference type="GO" id="GO:0046819">
    <property type="term" value="P:protein secretion by the type V secretion system"/>
    <property type="evidence" value="ECO:0007669"/>
    <property type="project" value="TreeGrafter"/>
</dbReference>
<evidence type="ECO:0000259" key="5">
    <source>
        <dbReference type="Pfam" id="PF08479"/>
    </source>
</evidence>
<feature type="domain" description="Haemolysin activator HlyB C-terminal" evidence="4">
    <location>
        <begin position="181"/>
        <end position="487"/>
    </location>
</feature>
<dbReference type="GO" id="GO:0008320">
    <property type="term" value="F:protein transmembrane transporter activity"/>
    <property type="evidence" value="ECO:0007669"/>
    <property type="project" value="TreeGrafter"/>
</dbReference>
<keyword evidence="1" id="KW-1134">Transmembrane beta strand</keyword>
<protein>
    <submittedName>
        <fullName evidence="6">Hemolysin activation/secretion protein</fullName>
    </submittedName>
</protein>
<dbReference type="SUPFAM" id="SSF103515">
    <property type="entry name" value="Autotransporter"/>
    <property type="match status" value="1"/>
</dbReference>
<dbReference type="STRING" id="941907.SAMN06295910_0951"/>
<evidence type="ECO:0000313" key="7">
    <source>
        <dbReference type="Proteomes" id="UP000192934"/>
    </source>
</evidence>
<dbReference type="EMBL" id="LT840185">
    <property type="protein sequence ID" value="SMF62094.1"/>
    <property type="molecule type" value="Genomic_DNA"/>
</dbReference>
<dbReference type="Gene3D" id="2.40.160.50">
    <property type="entry name" value="membrane protein fhac: a member of the omp85/tpsb transporter family"/>
    <property type="match status" value="1"/>
</dbReference>
<gene>
    <name evidence="6" type="ORF">SAMN06295910_0951</name>
</gene>
<dbReference type="Proteomes" id="UP000192934">
    <property type="component" value="Chromosome I"/>
</dbReference>
<organism evidence="6 7">
    <name type="scientific">Allosphingosinicella indica</name>
    <dbReference type="NCBI Taxonomy" id="941907"/>
    <lineage>
        <taxon>Bacteria</taxon>
        <taxon>Pseudomonadati</taxon>
        <taxon>Pseudomonadota</taxon>
        <taxon>Alphaproteobacteria</taxon>
        <taxon>Sphingomonadales</taxon>
        <taxon>Sphingomonadaceae</taxon>
        <taxon>Allosphingosinicella</taxon>
    </lineage>
</organism>
<accession>A0A1X7G155</accession>
<name>A0A1X7G155_9SPHN</name>
<keyword evidence="1" id="KW-0472">Membrane</keyword>
<feature type="domain" description="Polypeptide-transport-associated ShlB-type" evidence="5">
    <location>
        <begin position="33"/>
        <end position="105"/>
    </location>
</feature>
<keyword evidence="2" id="KW-0812">Transmembrane</keyword>
<dbReference type="InterPro" id="IPR013686">
    <property type="entry name" value="Polypept-transport_assoc_ShlB"/>
</dbReference>
<keyword evidence="3" id="KW-0998">Cell outer membrane</keyword>
<evidence type="ECO:0000256" key="3">
    <source>
        <dbReference type="ARBA" id="ARBA00023237"/>
    </source>
</evidence>
<evidence type="ECO:0000256" key="1">
    <source>
        <dbReference type="ARBA" id="ARBA00022452"/>
    </source>
</evidence>
<proteinExistence type="predicted"/>
<evidence type="ECO:0000259" key="4">
    <source>
        <dbReference type="Pfam" id="PF03865"/>
    </source>
</evidence>
<dbReference type="Pfam" id="PF03865">
    <property type="entry name" value="ShlB"/>
    <property type="match status" value="1"/>
</dbReference>
<dbReference type="AlphaFoldDB" id="A0A1X7G155"/>
<dbReference type="InterPro" id="IPR005565">
    <property type="entry name" value="Hemolysn_activator_HlyB_C"/>
</dbReference>
<dbReference type="InterPro" id="IPR051544">
    <property type="entry name" value="TPS_OM_transporter"/>
</dbReference>
<dbReference type="Gene3D" id="3.10.20.310">
    <property type="entry name" value="membrane protein fhac"/>
    <property type="match status" value="1"/>
</dbReference>
<reference evidence="7" key="1">
    <citation type="submission" date="2017-04" db="EMBL/GenBank/DDBJ databases">
        <authorList>
            <person name="Varghese N."/>
            <person name="Submissions S."/>
        </authorList>
    </citation>
    <scope>NUCLEOTIDE SEQUENCE [LARGE SCALE GENOMIC DNA]</scope>
    <source>
        <strain evidence="7">Dd16</strain>
    </source>
</reference>
<dbReference type="PANTHER" id="PTHR34597">
    <property type="entry name" value="SLR1661 PROTEIN"/>
    <property type="match status" value="1"/>
</dbReference>
<sequence>MPVRPETPQPPRLTVEGGIERAPCALEGQDVSFQINAVTFEDLQGLAPDALRPAYEQYIGTTQPVSVICEIRDRAATILRDAGYIAAVEVPEQRIADGNVRFQVLMAKLVGVRVRGNAGNAEQTIAAYLNRLTEQPVFNRYQAERYLLLAGDLPGYDVRLSLRSAEGARGEVIGEVAVIRQPGQIDFNVQNYGSKDLGRFGALLRGQFYGLTGLGDRTTVALFSTLDFDEQQTLQLGHDFRVGGEGLTVSGQFTYSWADPDLGLPNIDVKARTLLATLETSYPFVRTQSANVRGAVGLDLVNQRVRFNAFPLSQDKLRVAYLKVDMDAVDRPSLDRFGGFSGAEPRWRLAGNVQLRQGLDIFDATDRCFTIAGCTARGQISPSRLGADPTGLVYRAEAFGEYRPVPNITFALNVRAQYSGDPLLSFEEYSVGNYTVGRGYDPGTLLGDRGAGFQAELRFGSIVPQAMDAFSFQPYVFMDAAWVRNNDLVQPYGPGRRNATSIGGGVRALYGDKGQFDVLIAVPLERAGLQIDKPDPRILLSFTTKLWPWSY</sequence>